<dbReference type="PROSITE" id="PS51387">
    <property type="entry name" value="FAD_PCMH"/>
    <property type="match status" value="1"/>
</dbReference>
<dbReference type="InterPro" id="IPR036683">
    <property type="entry name" value="CO_DH_flav_C_dom_sf"/>
</dbReference>
<keyword evidence="1" id="KW-0285">Flavoprotein</keyword>
<evidence type="ECO:0000313" key="6">
    <source>
        <dbReference type="Proteomes" id="UP001501414"/>
    </source>
</evidence>
<comment type="caution">
    <text evidence="5">The sequence shown here is derived from an EMBL/GenBank/DDBJ whole genome shotgun (WGS) entry which is preliminary data.</text>
</comment>
<evidence type="ECO:0000256" key="1">
    <source>
        <dbReference type="ARBA" id="ARBA00022630"/>
    </source>
</evidence>
<evidence type="ECO:0000313" key="5">
    <source>
        <dbReference type="EMBL" id="GAA1387289.1"/>
    </source>
</evidence>
<dbReference type="SMART" id="SM01092">
    <property type="entry name" value="CO_deh_flav_C"/>
    <property type="match status" value="1"/>
</dbReference>
<feature type="domain" description="FAD-binding PCMH-type" evidence="4">
    <location>
        <begin position="1"/>
        <end position="176"/>
    </location>
</feature>
<dbReference type="PANTHER" id="PTHR42659:SF2">
    <property type="entry name" value="XANTHINE DEHYDROGENASE SUBUNIT C-RELATED"/>
    <property type="match status" value="1"/>
</dbReference>
<dbReference type="RefSeq" id="WP_344021260.1">
    <property type="nucleotide sequence ID" value="NZ_BAAAJK010000007.1"/>
</dbReference>
<dbReference type="Gene3D" id="3.30.43.10">
    <property type="entry name" value="Uridine Diphospho-n-acetylenolpyruvylglucosamine Reductase, domain 2"/>
    <property type="match status" value="1"/>
</dbReference>
<gene>
    <name evidence="5" type="ORF">GCM10009613_22620</name>
</gene>
<dbReference type="PANTHER" id="PTHR42659">
    <property type="entry name" value="XANTHINE DEHYDROGENASE SUBUNIT C-RELATED"/>
    <property type="match status" value="1"/>
</dbReference>
<dbReference type="InterPro" id="IPR002346">
    <property type="entry name" value="Mopterin_DH_FAD-bd"/>
</dbReference>
<keyword evidence="6" id="KW-1185">Reference proteome</keyword>
<dbReference type="Pfam" id="PF03450">
    <property type="entry name" value="CO_deh_flav_C"/>
    <property type="match status" value="1"/>
</dbReference>
<keyword evidence="3" id="KW-0560">Oxidoreductase</keyword>
<dbReference type="InterPro" id="IPR016167">
    <property type="entry name" value="FAD-bd_PCMH_sub1"/>
</dbReference>
<dbReference type="InterPro" id="IPR005107">
    <property type="entry name" value="CO_DH_flav_C"/>
</dbReference>
<dbReference type="Pfam" id="PF00941">
    <property type="entry name" value="FAD_binding_5"/>
    <property type="match status" value="1"/>
</dbReference>
<dbReference type="Proteomes" id="UP001501414">
    <property type="component" value="Unassembled WGS sequence"/>
</dbReference>
<dbReference type="InterPro" id="IPR036318">
    <property type="entry name" value="FAD-bd_PCMH-like_sf"/>
</dbReference>
<proteinExistence type="predicted"/>
<sequence>MKPATFTYHSCRTVEEAVGHLGAAADAKVICGGQSLVPMMNLRLANPTDLVDLNRIPGLDAVDVGPAGITVGATARQHTVEISPAVGAAAPMLVAALGHVGHPQIRNRGTVVGSLCHADPAAEMPAVFATLGGSVTAQGPGGTRTIGAADFFDSYLTTSLAADEIATAVTFDSPPPGSGWSFEEVTRRHGDFAIVGVVTLVAVTGGSVAQARITVFGGGGTPQRMAAAEQLLVGTARADVDEELLRSAGAAVSSDLTPTGDIHGSAAYRRHVAGVLVTRGLRTALDRARD</sequence>
<dbReference type="SUPFAM" id="SSF55447">
    <property type="entry name" value="CO dehydrogenase flavoprotein C-terminal domain-like"/>
    <property type="match status" value="1"/>
</dbReference>
<protein>
    <submittedName>
        <fullName evidence="5">Xanthine dehydrogenase family protein subunit M</fullName>
    </submittedName>
</protein>
<dbReference type="SUPFAM" id="SSF56176">
    <property type="entry name" value="FAD-binding/transporter-associated domain-like"/>
    <property type="match status" value="1"/>
</dbReference>
<accession>A0ABP4ICJ3</accession>
<keyword evidence="2" id="KW-0274">FAD</keyword>
<organism evidence="5 6">
    <name type="scientific">Pseudonocardia kongjuensis</name>
    <dbReference type="NCBI Taxonomy" id="102227"/>
    <lineage>
        <taxon>Bacteria</taxon>
        <taxon>Bacillati</taxon>
        <taxon>Actinomycetota</taxon>
        <taxon>Actinomycetes</taxon>
        <taxon>Pseudonocardiales</taxon>
        <taxon>Pseudonocardiaceae</taxon>
        <taxon>Pseudonocardia</taxon>
    </lineage>
</organism>
<reference evidence="6" key="1">
    <citation type="journal article" date="2019" name="Int. J. Syst. Evol. Microbiol.">
        <title>The Global Catalogue of Microorganisms (GCM) 10K type strain sequencing project: providing services to taxonomists for standard genome sequencing and annotation.</title>
        <authorList>
            <consortium name="The Broad Institute Genomics Platform"/>
            <consortium name="The Broad Institute Genome Sequencing Center for Infectious Disease"/>
            <person name="Wu L."/>
            <person name="Ma J."/>
        </authorList>
    </citation>
    <scope>NUCLEOTIDE SEQUENCE [LARGE SCALE GENOMIC DNA]</scope>
    <source>
        <strain evidence="6">JCM 11896</strain>
    </source>
</reference>
<name>A0ABP4ICJ3_9PSEU</name>
<dbReference type="InterPro" id="IPR016169">
    <property type="entry name" value="FAD-bd_PCMH_sub2"/>
</dbReference>
<evidence type="ECO:0000256" key="2">
    <source>
        <dbReference type="ARBA" id="ARBA00022827"/>
    </source>
</evidence>
<dbReference type="EMBL" id="BAAAJK010000007">
    <property type="protein sequence ID" value="GAA1387289.1"/>
    <property type="molecule type" value="Genomic_DNA"/>
</dbReference>
<dbReference type="Gene3D" id="3.30.465.10">
    <property type="match status" value="1"/>
</dbReference>
<dbReference type="Gene3D" id="3.30.390.50">
    <property type="entry name" value="CO dehydrogenase flavoprotein, C-terminal domain"/>
    <property type="match status" value="1"/>
</dbReference>
<dbReference type="InterPro" id="IPR016166">
    <property type="entry name" value="FAD-bd_PCMH"/>
</dbReference>
<evidence type="ECO:0000256" key="3">
    <source>
        <dbReference type="ARBA" id="ARBA00023002"/>
    </source>
</evidence>
<evidence type="ECO:0000259" key="4">
    <source>
        <dbReference type="PROSITE" id="PS51387"/>
    </source>
</evidence>
<dbReference type="InterPro" id="IPR051312">
    <property type="entry name" value="Diverse_Substr_Oxidored"/>
</dbReference>